<dbReference type="Pfam" id="PF07732">
    <property type="entry name" value="Cu-oxidase_3"/>
    <property type="match status" value="1"/>
</dbReference>
<sequence>MFLFLLLSFSAAEVICDYDEPCTRPCSDSVCEFFWNIEHRLTGTWRTTDYGSKRNYAKGALRDFPIRWNKTRNNFDIVQEGINKGVEEVIDENGKVRNPLDELENLLLVDGQQMRKIITINGQMPGPNIIVNKGALVKIHVKSRALNRLVQART</sequence>
<gene>
    <name evidence="4" type="ORF">OKIOD_LOCUS12976</name>
</gene>
<dbReference type="Proteomes" id="UP001158576">
    <property type="component" value="Chromosome 2"/>
</dbReference>
<evidence type="ECO:0000256" key="2">
    <source>
        <dbReference type="SAM" id="SignalP"/>
    </source>
</evidence>
<organism evidence="4 5">
    <name type="scientific">Oikopleura dioica</name>
    <name type="common">Tunicate</name>
    <dbReference type="NCBI Taxonomy" id="34765"/>
    <lineage>
        <taxon>Eukaryota</taxon>
        <taxon>Metazoa</taxon>
        <taxon>Chordata</taxon>
        <taxon>Tunicata</taxon>
        <taxon>Appendicularia</taxon>
        <taxon>Copelata</taxon>
        <taxon>Oikopleuridae</taxon>
        <taxon>Oikopleura</taxon>
    </lineage>
</organism>
<dbReference type="InterPro" id="IPR011707">
    <property type="entry name" value="Cu-oxidase-like_N"/>
</dbReference>
<dbReference type="EMBL" id="OU015567">
    <property type="protein sequence ID" value="CAG5109707.1"/>
    <property type="molecule type" value="Genomic_DNA"/>
</dbReference>
<keyword evidence="2" id="KW-0732">Signal</keyword>
<keyword evidence="5" id="KW-1185">Reference proteome</keyword>
<comment type="similarity">
    <text evidence="1">Belongs to the multicopper oxidase family.</text>
</comment>
<evidence type="ECO:0000259" key="3">
    <source>
        <dbReference type="Pfam" id="PF07732"/>
    </source>
</evidence>
<evidence type="ECO:0000313" key="5">
    <source>
        <dbReference type="Proteomes" id="UP001158576"/>
    </source>
</evidence>
<dbReference type="Gene3D" id="2.60.40.420">
    <property type="entry name" value="Cupredoxins - blue copper proteins"/>
    <property type="match status" value="1"/>
</dbReference>
<feature type="domain" description="Plastocyanin-like" evidence="3">
    <location>
        <begin position="109"/>
        <end position="144"/>
    </location>
</feature>
<evidence type="ECO:0000313" key="4">
    <source>
        <dbReference type="EMBL" id="CAG5109707.1"/>
    </source>
</evidence>
<dbReference type="SUPFAM" id="SSF49503">
    <property type="entry name" value="Cupredoxins"/>
    <property type="match status" value="1"/>
</dbReference>
<evidence type="ECO:0000256" key="1">
    <source>
        <dbReference type="ARBA" id="ARBA00010609"/>
    </source>
</evidence>
<proteinExistence type="inferred from homology"/>
<feature type="signal peptide" evidence="2">
    <location>
        <begin position="1"/>
        <end position="16"/>
    </location>
</feature>
<name>A0ABN7T037_OIKDI</name>
<reference evidence="4 5" key="1">
    <citation type="submission" date="2021-04" db="EMBL/GenBank/DDBJ databases">
        <authorList>
            <person name="Bliznina A."/>
        </authorList>
    </citation>
    <scope>NUCLEOTIDE SEQUENCE [LARGE SCALE GENOMIC DNA]</scope>
</reference>
<accession>A0ABN7T037</accession>
<dbReference type="InterPro" id="IPR008972">
    <property type="entry name" value="Cupredoxin"/>
</dbReference>
<protein>
    <submittedName>
        <fullName evidence="4">Oidioi.mRNA.OKI2018_I69.chr2.g4211.t1.cds</fullName>
    </submittedName>
</protein>
<feature type="chain" id="PRO_5046884667" evidence="2">
    <location>
        <begin position="17"/>
        <end position="154"/>
    </location>
</feature>